<reference evidence="2" key="1">
    <citation type="journal article" date="2019" name="Int. J. Syst. Evol. Microbiol.">
        <title>The Global Catalogue of Microorganisms (GCM) 10K type strain sequencing project: providing services to taxonomists for standard genome sequencing and annotation.</title>
        <authorList>
            <consortium name="The Broad Institute Genomics Platform"/>
            <consortium name="The Broad Institute Genome Sequencing Center for Infectious Disease"/>
            <person name="Wu L."/>
            <person name="Ma J."/>
        </authorList>
    </citation>
    <scope>NUCLEOTIDE SEQUENCE [LARGE SCALE GENOMIC DNA]</scope>
    <source>
        <strain evidence="2">JCM 18304</strain>
    </source>
</reference>
<comment type="caution">
    <text evidence="1">The sequence shown here is derived from an EMBL/GenBank/DDBJ whole genome shotgun (WGS) entry which is preliminary data.</text>
</comment>
<evidence type="ECO:0000313" key="2">
    <source>
        <dbReference type="Proteomes" id="UP001501570"/>
    </source>
</evidence>
<gene>
    <name evidence="1" type="ORF">GCM10023322_47460</name>
</gene>
<proteinExistence type="predicted"/>
<protein>
    <submittedName>
        <fullName evidence="1">Uncharacterized protein</fullName>
    </submittedName>
</protein>
<name>A0ABP9S3V1_9ACTN</name>
<accession>A0ABP9S3V1</accession>
<sequence length="74" mass="8377">MGDRFDLVLLLVGSYLLSAFVTHPWARIFPLALYLIALLTALRAPGARPHLRVWLRWISVAGSVAWAHRDKRSP</sequence>
<organism evidence="1 2">
    <name type="scientific">Rugosimonospora acidiphila</name>
    <dbReference type="NCBI Taxonomy" id="556531"/>
    <lineage>
        <taxon>Bacteria</taxon>
        <taxon>Bacillati</taxon>
        <taxon>Actinomycetota</taxon>
        <taxon>Actinomycetes</taxon>
        <taxon>Micromonosporales</taxon>
        <taxon>Micromonosporaceae</taxon>
        <taxon>Rugosimonospora</taxon>
    </lineage>
</organism>
<keyword evidence="2" id="KW-1185">Reference proteome</keyword>
<dbReference type="EMBL" id="BAABJQ010000015">
    <property type="protein sequence ID" value="GAA5191019.1"/>
    <property type="molecule type" value="Genomic_DNA"/>
</dbReference>
<dbReference type="Proteomes" id="UP001501570">
    <property type="component" value="Unassembled WGS sequence"/>
</dbReference>
<evidence type="ECO:0000313" key="1">
    <source>
        <dbReference type="EMBL" id="GAA5191019.1"/>
    </source>
</evidence>
<dbReference type="RefSeq" id="WP_345632968.1">
    <property type="nucleotide sequence ID" value="NZ_BAABJQ010000015.1"/>
</dbReference>